<proteinExistence type="predicted"/>
<evidence type="ECO:0000313" key="2">
    <source>
        <dbReference type="Proteomes" id="UP001165960"/>
    </source>
</evidence>
<sequence length="180" mass="19857">MPMAHYSLVGIIYFCSNIIILFASICESTIHNKHANLFPPGSAPITLAKPSRVLDLEFYHPHHLDLPSGHPRVTVPPSMKEIPTTPPPPNAPPAQDFSKLRFFYITVLGLGNQVVPHTGSWCPLATAVNYLVRIAPIVYMARLPSGSPAGLWGLCTRAQKQKATPKAKTKVMHSWFKNNQ</sequence>
<name>A0ACC2RZ33_9FUNG</name>
<gene>
    <name evidence="1" type="ORF">DSO57_1005677</name>
</gene>
<comment type="caution">
    <text evidence="1">The sequence shown here is derived from an EMBL/GenBank/DDBJ whole genome shotgun (WGS) entry which is preliminary data.</text>
</comment>
<dbReference type="Proteomes" id="UP001165960">
    <property type="component" value="Unassembled WGS sequence"/>
</dbReference>
<organism evidence="1 2">
    <name type="scientific">Entomophthora muscae</name>
    <dbReference type="NCBI Taxonomy" id="34485"/>
    <lineage>
        <taxon>Eukaryota</taxon>
        <taxon>Fungi</taxon>
        <taxon>Fungi incertae sedis</taxon>
        <taxon>Zoopagomycota</taxon>
        <taxon>Entomophthoromycotina</taxon>
        <taxon>Entomophthoromycetes</taxon>
        <taxon>Entomophthorales</taxon>
        <taxon>Entomophthoraceae</taxon>
        <taxon>Entomophthora</taxon>
    </lineage>
</organism>
<protein>
    <submittedName>
        <fullName evidence="1">Uncharacterized protein</fullName>
    </submittedName>
</protein>
<reference evidence="1" key="1">
    <citation type="submission" date="2022-04" db="EMBL/GenBank/DDBJ databases">
        <title>Genome of the entomopathogenic fungus Entomophthora muscae.</title>
        <authorList>
            <person name="Elya C."/>
            <person name="Lovett B.R."/>
            <person name="Lee E."/>
            <person name="Macias A.M."/>
            <person name="Hajek A.E."/>
            <person name="De Bivort B.L."/>
            <person name="Kasson M.T."/>
            <person name="De Fine Licht H.H."/>
            <person name="Stajich J.E."/>
        </authorList>
    </citation>
    <scope>NUCLEOTIDE SEQUENCE</scope>
    <source>
        <strain evidence="1">Berkeley</strain>
    </source>
</reference>
<accession>A0ACC2RZ33</accession>
<evidence type="ECO:0000313" key="1">
    <source>
        <dbReference type="EMBL" id="KAJ9055270.1"/>
    </source>
</evidence>
<keyword evidence="2" id="KW-1185">Reference proteome</keyword>
<dbReference type="EMBL" id="QTSX02006405">
    <property type="protein sequence ID" value="KAJ9055270.1"/>
    <property type="molecule type" value="Genomic_DNA"/>
</dbReference>